<dbReference type="Proteomes" id="UP001304895">
    <property type="component" value="Unassembled WGS sequence"/>
</dbReference>
<comment type="caution">
    <text evidence="2">The sequence shown here is derived from an EMBL/GenBank/DDBJ whole genome shotgun (WGS) entry which is preliminary data.</text>
</comment>
<feature type="compositionally biased region" description="Polar residues" evidence="1">
    <location>
        <begin position="12"/>
        <end position="32"/>
    </location>
</feature>
<feature type="compositionally biased region" description="Basic residues" evidence="1">
    <location>
        <begin position="1"/>
        <end position="11"/>
    </location>
</feature>
<reference evidence="2" key="2">
    <citation type="submission" date="2023-05" db="EMBL/GenBank/DDBJ databases">
        <authorList>
            <consortium name="Lawrence Berkeley National Laboratory"/>
            <person name="Steindorff A."/>
            <person name="Hensen N."/>
            <person name="Bonometti L."/>
            <person name="Westerberg I."/>
            <person name="Brannstrom I.O."/>
            <person name="Guillou S."/>
            <person name="Cros-Aarteil S."/>
            <person name="Calhoun S."/>
            <person name="Haridas S."/>
            <person name="Kuo A."/>
            <person name="Mondo S."/>
            <person name="Pangilinan J."/>
            <person name="Riley R."/>
            <person name="Labutti K."/>
            <person name="Andreopoulos B."/>
            <person name="Lipzen A."/>
            <person name="Chen C."/>
            <person name="Yanf M."/>
            <person name="Daum C."/>
            <person name="Ng V."/>
            <person name="Clum A."/>
            <person name="Ohm R."/>
            <person name="Martin F."/>
            <person name="Silar P."/>
            <person name="Natvig D."/>
            <person name="Lalanne C."/>
            <person name="Gautier V."/>
            <person name="Ament-Velasquez S.L."/>
            <person name="Kruys A."/>
            <person name="Hutchinson M.I."/>
            <person name="Powell A.J."/>
            <person name="Barry K."/>
            <person name="Miller A.N."/>
            <person name="Grigoriev I.V."/>
            <person name="Debuchy R."/>
            <person name="Gladieux P."/>
            <person name="Thoren M.H."/>
            <person name="Johannesson H."/>
        </authorList>
    </citation>
    <scope>NUCLEOTIDE SEQUENCE</scope>
    <source>
        <strain evidence="2">CBS 123565</strain>
    </source>
</reference>
<evidence type="ECO:0000256" key="1">
    <source>
        <dbReference type="SAM" id="MobiDB-lite"/>
    </source>
</evidence>
<dbReference type="AlphaFoldDB" id="A0AAN6UQF9"/>
<accession>A0AAN6UQF9</accession>
<name>A0AAN6UQF9_9PEZI</name>
<feature type="region of interest" description="Disordered" evidence="1">
    <location>
        <begin position="1"/>
        <end position="71"/>
    </location>
</feature>
<protein>
    <submittedName>
        <fullName evidence="2">Uncharacterized protein</fullName>
    </submittedName>
</protein>
<evidence type="ECO:0000313" key="3">
    <source>
        <dbReference type="Proteomes" id="UP001304895"/>
    </source>
</evidence>
<feature type="region of interest" description="Disordered" evidence="1">
    <location>
        <begin position="136"/>
        <end position="194"/>
    </location>
</feature>
<feature type="compositionally biased region" description="Basic residues" evidence="1">
    <location>
        <begin position="34"/>
        <end position="45"/>
    </location>
</feature>
<evidence type="ECO:0000313" key="2">
    <source>
        <dbReference type="EMBL" id="KAK4136021.1"/>
    </source>
</evidence>
<sequence length="194" mass="21497">MAETKRQKRQHPNPNTTPISLNRITPHTTPPKNRNLRRPQIHPRKKEGNEQRRHNRRRSQRPPLTPAQPPVVLLLRRAHQQRLQLRLRRQPPLGPHGTRPVREPARREIKPAQAPTITTTTIITVVIPPVAHRQAVAQRPGLGQGVHRRDGAQHGGLDIAQQADDADGDAEGDAQGRDVAVDEAAGADDGAVAD</sequence>
<organism evidence="2 3">
    <name type="scientific">Trichocladium antarcticum</name>
    <dbReference type="NCBI Taxonomy" id="1450529"/>
    <lineage>
        <taxon>Eukaryota</taxon>
        <taxon>Fungi</taxon>
        <taxon>Dikarya</taxon>
        <taxon>Ascomycota</taxon>
        <taxon>Pezizomycotina</taxon>
        <taxon>Sordariomycetes</taxon>
        <taxon>Sordariomycetidae</taxon>
        <taxon>Sordariales</taxon>
        <taxon>Chaetomiaceae</taxon>
        <taxon>Trichocladium</taxon>
    </lineage>
</organism>
<dbReference type="EMBL" id="MU853404">
    <property type="protein sequence ID" value="KAK4136021.1"/>
    <property type="molecule type" value="Genomic_DNA"/>
</dbReference>
<keyword evidence="3" id="KW-1185">Reference proteome</keyword>
<proteinExistence type="predicted"/>
<reference evidence="2" key="1">
    <citation type="journal article" date="2023" name="Mol. Phylogenet. Evol.">
        <title>Genome-scale phylogeny and comparative genomics of the fungal order Sordariales.</title>
        <authorList>
            <person name="Hensen N."/>
            <person name="Bonometti L."/>
            <person name="Westerberg I."/>
            <person name="Brannstrom I.O."/>
            <person name="Guillou S."/>
            <person name="Cros-Aarteil S."/>
            <person name="Calhoun S."/>
            <person name="Haridas S."/>
            <person name="Kuo A."/>
            <person name="Mondo S."/>
            <person name="Pangilinan J."/>
            <person name="Riley R."/>
            <person name="LaButti K."/>
            <person name="Andreopoulos B."/>
            <person name="Lipzen A."/>
            <person name="Chen C."/>
            <person name="Yan M."/>
            <person name="Daum C."/>
            <person name="Ng V."/>
            <person name="Clum A."/>
            <person name="Steindorff A."/>
            <person name="Ohm R.A."/>
            <person name="Martin F."/>
            <person name="Silar P."/>
            <person name="Natvig D.O."/>
            <person name="Lalanne C."/>
            <person name="Gautier V."/>
            <person name="Ament-Velasquez S.L."/>
            <person name="Kruys A."/>
            <person name="Hutchinson M.I."/>
            <person name="Powell A.J."/>
            <person name="Barry K."/>
            <person name="Miller A.N."/>
            <person name="Grigoriev I.V."/>
            <person name="Debuchy R."/>
            <person name="Gladieux P."/>
            <person name="Hiltunen Thoren M."/>
            <person name="Johannesson H."/>
        </authorList>
    </citation>
    <scope>NUCLEOTIDE SEQUENCE</scope>
    <source>
        <strain evidence="2">CBS 123565</strain>
    </source>
</reference>
<gene>
    <name evidence="2" type="ORF">BT67DRAFT_229756</name>
</gene>
<feature type="compositionally biased region" description="Low complexity" evidence="1">
    <location>
        <begin position="182"/>
        <end position="194"/>
    </location>
</feature>